<protein>
    <recommendedName>
        <fullName evidence="8">C2H2-type domain-containing protein</fullName>
    </recommendedName>
</protein>
<keyword evidence="6" id="KW-0539">Nucleus</keyword>
<evidence type="ECO:0000313" key="10">
    <source>
        <dbReference type="Proteomes" id="UP000827092"/>
    </source>
</evidence>
<evidence type="ECO:0000256" key="4">
    <source>
        <dbReference type="ARBA" id="ARBA00022771"/>
    </source>
</evidence>
<name>A0AAV6U2N6_9ARAC</name>
<feature type="domain" description="C2H2-type" evidence="8">
    <location>
        <begin position="99"/>
        <end position="126"/>
    </location>
</feature>
<evidence type="ECO:0000256" key="7">
    <source>
        <dbReference type="PROSITE-ProRule" id="PRU00042"/>
    </source>
</evidence>
<evidence type="ECO:0000256" key="5">
    <source>
        <dbReference type="ARBA" id="ARBA00022833"/>
    </source>
</evidence>
<comment type="caution">
    <text evidence="9">The sequence shown here is derived from an EMBL/GenBank/DDBJ whole genome shotgun (WGS) entry which is preliminary data.</text>
</comment>
<dbReference type="FunFam" id="3.30.160.60:FF:000446">
    <property type="entry name" value="Zinc finger protein"/>
    <property type="match status" value="1"/>
</dbReference>
<dbReference type="InterPro" id="IPR036236">
    <property type="entry name" value="Znf_C2H2_sf"/>
</dbReference>
<feature type="domain" description="C2H2-type" evidence="8">
    <location>
        <begin position="142"/>
        <end position="169"/>
    </location>
</feature>
<dbReference type="SUPFAM" id="SSF57667">
    <property type="entry name" value="beta-beta-alpha zinc fingers"/>
    <property type="match status" value="3"/>
</dbReference>
<evidence type="ECO:0000259" key="8">
    <source>
        <dbReference type="PROSITE" id="PS50157"/>
    </source>
</evidence>
<organism evidence="9 10">
    <name type="scientific">Oedothorax gibbosus</name>
    <dbReference type="NCBI Taxonomy" id="931172"/>
    <lineage>
        <taxon>Eukaryota</taxon>
        <taxon>Metazoa</taxon>
        <taxon>Ecdysozoa</taxon>
        <taxon>Arthropoda</taxon>
        <taxon>Chelicerata</taxon>
        <taxon>Arachnida</taxon>
        <taxon>Araneae</taxon>
        <taxon>Araneomorphae</taxon>
        <taxon>Entelegynae</taxon>
        <taxon>Araneoidea</taxon>
        <taxon>Linyphiidae</taxon>
        <taxon>Erigoninae</taxon>
        <taxon>Oedothorax</taxon>
    </lineage>
</organism>
<dbReference type="GO" id="GO:0005634">
    <property type="term" value="C:nucleus"/>
    <property type="evidence" value="ECO:0007669"/>
    <property type="project" value="UniProtKB-SubCell"/>
</dbReference>
<dbReference type="AlphaFoldDB" id="A0AAV6U2N6"/>
<keyword evidence="3" id="KW-0677">Repeat</keyword>
<evidence type="ECO:0000313" key="9">
    <source>
        <dbReference type="EMBL" id="KAG8178232.1"/>
    </source>
</evidence>
<evidence type="ECO:0000256" key="1">
    <source>
        <dbReference type="ARBA" id="ARBA00004123"/>
    </source>
</evidence>
<keyword evidence="2" id="KW-0479">Metal-binding</keyword>
<dbReference type="PANTHER" id="PTHR24394">
    <property type="entry name" value="ZINC FINGER PROTEIN"/>
    <property type="match status" value="1"/>
</dbReference>
<gene>
    <name evidence="9" type="ORF">JTE90_025115</name>
</gene>
<dbReference type="Proteomes" id="UP000827092">
    <property type="component" value="Unassembled WGS sequence"/>
</dbReference>
<dbReference type="PROSITE" id="PS00028">
    <property type="entry name" value="ZINC_FINGER_C2H2_1"/>
    <property type="match status" value="1"/>
</dbReference>
<keyword evidence="4 7" id="KW-0863">Zinc-finger</keyword>
<dbReference type="Gene3D" id="3.30.160.60">
    <property type="entry name" value="Classic Zinc Finger"/>
    <property type="match status" value="4"/>
</dbReference>
<feature type="domain" description="C2H2-type" evidence="8">
    <location>
        <begin position="170"/>
        <end position="195"/>
    </location>
</feature>
<dbReference type="GO" id="GO:0000981">
    <property type="term" value="F:DNA-binding transcription factor activity, RNA polymerase II-specific"/>
    <property type="evidence" value="ECO:0007669"/>
    <property type="project" value="TreeGrafter"/>
</dbReference>
<feature type="domain" description="C2H2-type" evidence="8">
    <location>
        <begin position="58"/>
        <end position="85"/>
    </location>
</feature>
<evidence type="ECO:0000256" key="6">
    <source>
        <dbReference type="ARBA" id="ARBA00023242"/>
    </source>
</evidence>
<dbReference type="SMART" id="SM00355">
    <property type="entry name" value="ZnF_C2H2"/>
    <property type="match status" value="4"/>
</dbReference>
<accession>A0AAV6U2N6</accession>
<reference evidence="9 10" key="1">
    <citation type="journal article" date="2022" name="Nat. Ecol. Evol.">
        <title>A masculinizing supergene underlies an exaggerated male reproductive morph in a spider.</title>
        <authorList>
            <person name="Hendrickx F."/>
            <person name="De Corte Z."/>
            <person name="Sonet G."/>
            <person name="Van Belleghem S.M."/>
            <person name="Kostlbacher S."/>
            <person name="Vangestel C."/>
        </authorList>
    </citation>
    <scope>NUCLEOTIDE SEQUENCE [LARGE SCALE GENOMIC DNA]</scope>
    <source>
        <strain evidence="9">W744_W776</strain>
    </source>
</reference>
<keyword evidence="5" id="KW-0862">Zinc</keyword>
<dbReference type="GO" id="GO:0008270">
    <property type="term" value="F:zinc ion binding"/>
    <property type="evidence" value="ECO:0007669"/>
    <property type="project" value="UniProtKB-KW"/>
</dbReference>
<dbReference type="PANTHER" id="PTHR24394:SF44">
    <property type="entry name" value="ZINC FINGER PROTEIN 271-LIKE"/>
    <property type="match status" value="1"/>
</dbReference>
<keyword evidence="10" id="KW-1185">Reference proteome</keyword>
<comment type="subcellular location">
    <subcellularLocation>
        <location evidence="1">Nucleus</location>
    </subcellularLocation>
</comment>
<dbReference type="EMBL" id="JAFNEN010000710">
    <property type="protein sequence ID" value="KAG8178232.1"/>
    <property type="molecule type" value="Genomic_DNA"/>
</dbReference>
<proteinExistence type="predicted"/>
<evidence type="ECO:0000256" key="3">
    <source>
        <dbReference type="ARBA" id="ARBA00022737"/>
    </source>
</evidence>
<sequence length="195" mass="22611">MLVLSACIQPTNTHITKSTCEAIPEKSRLNVIFATKDTQPSPQFWGKGKSQVSSEKLFACPFCPYTSNRNYNLKIHMQIHTDAPQLISGQFLQSWPKQFCCDYCTYTTCKKSNLKRHFLTHTGEKPFQSRGNNRSRIRRTMHSCGHCAYRTCNSSHFKRHMFVHTGEKPHECSDCNKSFTQKSDLKRHYISIHMK</sequence>
<dbReference type="PROSITE" id="PS50157">
    <property type="entry name" value="ZINC_FINGER_C2H2_2"/>
    <property type="match status" value="4"/>
</dbReference>
<evidence type="ECO:0000256" key="2">
    <source>
        <dbReference type="ARBA" id="ARBA00022723"/>
    </source>
</evidence>
<dbReference type="InterPro" id="IPR013087">
    <property type="entry name" value="Znf_C2H2_type"/>
</dbReference>
<dbReference type="FunFam" id="3.30.160.60:FF:001119">
    <property type="entry name" value="zinc finger protein 408"/>
    <property type="match status" value="1"/>
</dbReference>
<dbReference type="Pfam" id="PF00096">
    <property type="entry name" value="zf-C2H2"/>
    <property type="match status" value="2"/>
</dbReference>